<gene>
    <name evidence="1" type="ORF">METZ01_LOCUS351218</name>
</gene>
<dbReference type="Gene3D" id="3.90.1170.50">
    <property type="entry name" value="Aldehyde oxidase/xanthine dehydrogenase, a/b hammerhead"/>
    <property type="match status" value="1"/>
</dbReference>
<protein>
    <recommendedName>
        <fullName evidence="2">Aldehyde oxidase/xanthine dehydrogenase a/b hammerhead domain-containing protein</fullName>
    </recommendedName>
</protein>
<feature type="non-terminal residue" evidence="1">
    <location>
        <position position="1"/>
    </location>
</feature>
<dbReference type="EMBL" id="UINC01122514">
    <property type="protein sequence ID" value="SVC98364.1"/>
    <property type="molecule type" value="Genomic_DNA"/>
</dbReference>
<organism evidence="1">
    <name type="scientific">marine metagenome</name>
    <dbReference type="NCBI Taxonomy" id="408172"/>
    <lineage>
        <taxon>unclassified sequences</taxon>
        <taxon>metagenomes</taxon>
        <taxon>ecological metagenomes</taxon>
    </lineage>
</organism>
<dbReference type="InterPro" id="IPR036856">
    <property type="entry name" value="Ald_Oxase/Xan_DH_a/b_sf"/>
</dbReference>
<evidence type="ECO:0000313" key="1">
    <source>
        <dbReference type="EMBL" id="SVC98364.1"/>
    </source>
</evidence>
<name>A0A382RKZ9_9ZZZZ</name>
<feature type="non-terminal residue" evidence="1">
    <location>
        <position position="33"/>
    </location>
</feature>
<dbReference type="SUPFAM" id="SSF54665">
    <property type="entry name" value="CO dehydrogenase molybdoprotein N-domain-like"/>
    <property type="match status" value="1"/>
</dbReference>
<sequence length="33" mass="3631">VGAAVQRVEDPRLLTGRGQFIDDISLPRMLHVA</sequence>
<reference evidence="1" key="1">
    <citation type="submission" date="2018-05" db="EMBL/GenBank/DDBJ databases">
        <authorList>
            <person name="Lanie J.A."/>
            <person name="Ng W.-L."/>
            <person name="Kazmierczak K.M."/>
            <person name="Andrzejewski T.M."/>
            <person name="Davidsen T.M."/>
            <person name="Wayne K.J."/>
            <person name="Tettelin H."/>
            <person name="Glass J.I."/>
            <person name="Rusch D."/>
            <person name="Podicherti R."/>
            <person name="Tsui H.-C.T."/>
            <person name="Winkler M.E."/>
        </authorList>
    </citation>
    <scope>NUCLEOTIDE SEQUENCE</scope>
</reference>
<proteinExistence type="predicted"/>
<evidence type="ECO:0008006" key="2">
    <source>
        <dbReference type="Google" id="ProtNLM"/>
    </source>
</evidence>
<dbReference type="AlphaFoldDB" id="A0A382RKZ9"/>
<accession>A0A382RKZ9</accession>